<dbReference type="SUPFAM" id="SSF81606">
    <property type="entry name" value="PP2C-like"/>
    <property type="match status" value="1"/>
</dbReference>
<evidence type="ECO:0000313" key="3">
    <source>
        <dbReference type="Proteomes" id="UP000256838"/>
    </source>
</evidence>
<dbReference type="RefSeq" id="WP_115533819.1">
    <property type="nucleotide sequence ID" value="NZ_QRGA01000006.1"/>
</dbReference>
<dbReference type="PANTHER" id="PTHR35801:SF1">
    <property type="entry name" value="PHOSPHOSERINE PHOSPHATASE RSBX"/>
    <property type="match status" value="1"/>
</dbReference>
<proteinExistence type="predicted"/>
<dbReference type="PROSITE" id="PS51746">
    <property type="entry name" value="PPM_2"/>
    <property type="match status" value="1"/>
</dbReference>
<comment type="caution">
    <text evidence="2">The sequence shown here is derived from an EMBL/GenBank/DDBJ whole genome shotgun (WGS) entry which is preliminary data.</text>
</comment>
<sequence>MTAPAAPPPRTSVIEWGWAGRALEQYSGDMHAVVEQDDGALVALLDGLGHGFEAAAAASAAMPVIEAHANASIVALVQQCHEAMRRTRGAVMSVAWFDARDASMTWTGVGNVDSVLIRADRNASSRNAAISTRGGVVGYRLPSLRAERHPLSRGDLLVMATDGIRSTFTSGIITQFSVQEIAESILLRYGKGTDDAHVVVARYLGAPP</sequence>
<reference evidence="2 3" key="1">
    <citation type="submission" date="2018-08" db="EMBL/GenBank/DDBJ databases">
        <title>Paraburkholderia sp. DHOM06 isolated from forest soil.</title>
        <authorList>
            <person name="Gao Z.-H."/>
            <person name="Qiu L.-H."/>
        </authorList>
    </citation>
    <scope>NUCLEOTIDE SEQUENCE [LARGE SCALE GENOMIC DNA]</scope>
    <source>
        <strain evidence="2 3">DHOM06</strain>
    </source>
</reference>
<dbReference type="Pfam" id="PF07228">
    <property type="entry name" value="SpoIIE"/>
    <property type="match status" value="1"/>
</dbReference>
<dbReference type="SMART" id="SM00331">
    <property type="entry name" value="PP2C_SIG"/>
    <property type="match status" value="1"/>
</dbReference>
<dbReference type="OrthoDB" id="479131at2"/>
<feature type="domain" description="PPM-type phosphatase" evidence="1">
    <location>
        <begin position="10"/>
        <end position="203"/>
    </location>
</feature>
<keyword evidence="3" id="KW-1185">Reference proteome</keyword>
<dbReference type="EMBL" id="QRGA01000006">
    <property type="protein sequence ID" value="RDU99097.1"/>
    <property type="molecule type" value="Genomic_DNA"/>
</dbReference>
<dbReference type="AlphaFoldDB" id="A0A3D8K0V8"/>
<protein>
    <submittedName>
        <fullName evidence="2">Stage II sporulation protein E (SpoIIE)</fullName>
    </submittedName>
</protein>
<accession>A0A3D8K0V8</accession>
<organism evidence="2 3">
    <name type="scientific">Trinickia dinghuensis</name>
    <dbReference type="NCBI Taxonomy" id="2291023"/>
    <lineage>
        <taxon>Bacteria</taxon>
        <taxon>Pseudomonadati</taxon>
        <taxon>Pseudomonadota</taxon>
        <taxon>Betaproteobacteria</taxon>
        <taxon>Burkholderiales</taxon>
        <taxon>Burkholderiaceae</taxon>
        <taxon>Trinickia</taxon>
    </lineage>
</organism>
<dbReference type="InterPro" id="IPR036457">
    <property type="entry name" value="PPM-type-like_dom_sf"/>
</dbReference>
<gene>
    <name evidence="2" type="ORF">DWV00_12270</name>
</gene>
<dbReference type="Proteomes" id="UP000256838">
    <property type="component" value="Unassembled WGS sequence"/>
</dbReference>
<dbReference type="InterPro" id="IPR001932">
    <property type="entry name" value="PPM-type_phosphatase-like_dom"/>
</dbReference>
<dbReference type="InterPro" id="IPR039248">
    <property type="entry name" value="Ptase_RsbX"/>
</dbReference>
<name>A0A3D8K0V8_9BURK</name>
<dbReference type="Gene3D" id="3.60.40.10">
    <property type="entry name" value="PPM-type phosphatase domain"/>
    <property type="match status" value="1"/>
</dbReference>
<dbReference type="PANTHER" id="PTHR35801">
    <property type="entry name" value="PHOSPHOSERINE PHOSPHATASE RSBX"/>
    <property type="match status" value="1"/>
</dbReference>
<evidence type="ECO:0000259" key="1">
    <source>
        <dbReference type="PROSITE" id="PS51746"/>
    </source>
</evidence>
<evidence type="ECO:0000313" key="2">
    <source>
        <dbReference type="EMBL" id="RDU99097.1"/>
    </source>
</evidence>